<dbReference type="KEGG" id="caml:H6X83_07785"/>
<name>A0A7G9WDW3_9FIRM</name>
<protein>
    <submittedName>
        <fullName evidence="2">Uncharacterized protein</fullName>
    </submittedName>
</protein>
<keyword evidence="3" id="KW-1185">Reference proteome</keyword>
<evidence type="ECO:0000256" key="1">
    <source>
        <dbReference type="SAM" id="SignalP"/>
    </source>
</evidence>
<evidence type="ECO:0000313" key="3">
    <source>
        <dbReference type="Proteomes" id="UP000516046"/>
    </source>
</evidence>
<keyword evidence="1" id="KW-0732">Signal</keyword>
<organism evidence="2 3">
    <name type="scientific">Caproicibacterium amylolyticum</name>
    <dbReference type="NCBI Taxonomy" id="2766537"/>
    <lineage>
        <taxon>Bacteria</taxon>
        <taxon>Bacillati</taxon>
        <taxon>Bacillota</taxon>
        <taxon>Clostridia</taxon>
        <taxon>Eubacteriales</taxon>
        <taxon>Oscillospiraceae</taxon>
        <taxon>Caproicibacterium</taxon>
    </lineage>
</organism>
<dbReference type="AlphaFoldDB" id="A0A7G9WDW3"/>
<feature type="chain" id="PRO_5039107851" evidence="1">
    <location>
        <begin position="23"/>
        <end position="225"/>
    </location>
</feature>
<gene>
    <name evidence="2" type="ORF">H6X83_07785</name>
</gene>
<evidence type="ECO:0000313" key="2">
    <source>
        <dbReference type="EMBL" id="QNO16875.1"/>
    </source>
</evidence>
<proteinExistence type="predicted"/>
<accession>A0A7G9WDW3</accession>
<reference evidence="2 3" key="1">
    <citation type="submission" date="2020-08" db="EMBL/GenBank/DDBJ databases">
        <authorList>
            <person name="Ren C."/>
            <person name="Gu Y."/>
            <person name="Xu Y."/>
        </authorList>
    </citation>
    <scope>NUCLEOTIDE SEQUENCE [LARGE SCALE GENOMIC DNA]</scope>
    <source>
        <strain evidence="2 3">LBM18003</strain>
    </source>
</reference>
<dbReference type="EMBL" id="CP060696">
    <property type="protein sequence ID" value="QNO16875.1"/>
    <property type="molecule type" value="Genomic_DNA"/>
</dbReference>
<sequence>MKKRWYFIPAALLCVCVVLAFAVRTTYTDTSAQRGQFDYMCSTTLQPTLDTLKVKEASDMPEKLIQGADLIVQVKFDGDRVFSSDAFFSIVKVTRVYKGSQSFQGKDLRIVEAISYFSFAKSLNAGNSFSIPLQKGDEYLLLLKKVPFQSSRKLTDFQKNQYYPYTQSAFGAFRMAQEKQTKLFSENDKLTLDTLQGYDVPAGDKKSLDAYYQVKEKVMQLLKIQ</sequence>
<dbReference type="RefSeq" id="WP_212505942.1">
    <property type="nucleotide sequence ID" value="NZ_CP060696.1"/>
</dbReference>
<feature type="signal peptide" evidence="1">
    <location>
        <begin position="1"/>
        <end position="22"/>
    </location>
</feature>
<dbReference type="Proteomes" id="UP000516046">
    <property type="component" value="Chromosome"/>
</dbReference>